<feature type="compositionally biased region" description="Basic and acidic residues" evidence="8">
    <location>
        <begin position="587"/>
        <end position="605"/>
    </location>
</feature>
<evidence type="ECO:0000256" key="3">
    <source>
        <dbReference type="ARBA" id="ARBA00022946"/>
    </source>
</evidence>
<keyword evidence="10" id="KW-1185">Reference proteome</keyword>
<keyword evidence="9" id="KW-0687">Ribonucleoprotein</keyword>
<protein>
    <submittedName>
        <fullName evidence="9">37S ribosomal protein S22</fullName>
    </submittedName>
</protein>
<sequence length="641" mass="71586">MFTATRARYLRSSLLKFRSARVFSQTACIASQPNPPLNLDPSLQALLKDVDISLSRHNITPPAPPRELDVVPFDHSNEVSVTDDVEGTDGDETEFNRKSPAALFGSQRIGAVVLPVELQNAINVLIADSNKPLLHIDAKRLFQDEDANSDGDWYSAYDVKYRSHQQNFRHRERDGTAFASVALPAHYSAIRSVLEHAKHRLGPDWNISRVIDWGAGTGSSLWASLHTFRPRSQDEVDIEGFKIADSSLASYLGIEKRDGLVSIGKRLLNDVGTNELSVSWQRSYREDDKISREEGHDALAISAFHLSSLPTALARKQMVKEMWESGAHTLVLIDHSTSNGFENIAEAREFLLTLGKKESQGPLSEERLIRGCHVVAPCPHDGECPLYHPGSSRLVCGFSQRLQRPSFVRRTKHSGTGHEDIGYSYVVIQRGMRPASAGTKLGRVGAVGLREIRKNEEARTVVRELSLHNEDEMPPEEETHRQTAESEVAPNPLKSQSADNLEVGLRQEAYTWPRLVFAPLKKSGHIILDACTAEGKVMRMTIPKSQGKQPFYDARKSSWGDIFPHEPKNAPQERYQPRRAKGSPTLKGEDTGKRKNASRKDKGKLSYEALSDSLKTKQSRKKSIRDRATGEPKSRWLDSDS</sequence>
<dbReference type="Proteomes" id="UP001498398">
    <property type="component" value="Unassembled WGS sequence"/>
</dbReference>
<evidence type="ECO:0000256" key="7">
    <source>
        <dbReference type="ARBA" id="ARBA00045681"/>
    </source>
</evidence>
<name>A0ABR1JPW3_9AGAR</name>
<keyword evidence="3" id="KW-0809">Transit peptide</keyword>
<keyword evidence="6" id="KW-0496">Mitochondrion</keyword>
<keyword evidence="5" id="KW-0411">Iron-sulfur</keyword>
<evidence type="ECO:0000256" key="8">
    <source>
        <dbReference type="SAM" id="MobiDB-lite"/>
    </source>
</evidence>
<gene>
    <name evidence="9" type="primary">RSM22_1</name>
    <name evidence="9" type="ORF">VKT23_005306</name>
</gene>
<dbReference type="EMBL" id="JBANRG010000006">
    <property type="protein sequence ID" value="KAK7465327.1"/>
    <property type="molecule type" value="Genomic_DNA"/>
</dbReference>
<evidence type="ECO:0000313" key="10">
    <source>
        <dbReference type="Proteomes" id="UP001498398"/>
    </source>
</evidence>
<dbReference type="InterPro" id="IPR016522">
    <property type="entry name" value="RSM22_mit_bud"/>
</dbReference>
<accession>A0ABR1JPW3</accession>
<feature type="region of interest" description="Disordered" evidence="8">
    <location>
        <begin position="546"/>
        <end position="641"/>
    </location>
</feature>
<dbReference type="GO" id="GO:0005840">
    <property type="term" value="C:ribosome"/>
    <property type="evidence" value="ECO:0007669"/>
    <property type="project" value="UniProtKB-KW"/>
</dbReference>
<feature type="region of interest" description="Disordered" evidence="8">
    <location>
        <begin position="465"/>
        <end position="498"/>
    </location>
</feature>
<comment type="function">
    <text evidence="7">Mitochondrial ribosome (mitoribosome) assembly factor. Binds at the interface of the head and body domains of the mitochondrial small ribosomal subunit (mt-SSU), occluding the mRNA channel and preventing compaction of the head domain towards the body. Probable inactive methyltransferase: retains the characteristic folding and ability to bind S-adenosyl-L-methionine, but it probably lost its methyltransferase activity.</text>
</comment>
<evidence type="ECO:0000256" key="2">
    <source>
        <dbReference type="ARBA" id="ARBA00022723"/>
    </source>
</evidence>
<keyword evidence="4" id="KW-0408">Iron</keyword>
<evidence type="ECO:0000256" key="6">
    <source>
        <dbReference type="ARBA" id="ARBA00023128"/>
    </source>
</evidence>
<dbReference type="InterPro" id="IPR015324">
    <property type="entry name" value="Ribosomal_Rsm22-like"/>
</dbReference>
<keyword evidence="9" id="KW-0689">Ribosomal protein</keyword>
<feature type="compositionally biased region" description="Basic and acidic residues" evidence="8">
    <location>
        <begin position="465"/>
        <end position="484"/>
    </location>
</feature>
<keyword evidence="2" id="KW-0479">Metal-binding</keyword>
<organism evidence="9 10">
    <name type="scientific">Marasmiellus scandens</name>
    <dbReference type="NCBI Taxonomy" id="2682957"/>
    <lineage>
        <taxon>Eukaryota</taxon>
        <taxon>Fungi</taxon>
        <taxon>Dikarya</taxon>
        <taxon>Basidiomycota</taxon>
        <taxon>Agaricomycotina</taxon>
        <taxon>Agaricomycetes</taxon>
        <taxon>Agaricomycetidae</taxon>
        <taxon>Agaricales</taxon>
        <taxon>Marasmiineae</taxon>
        <taxon>Omphalotaceae</taxon>
        <taxon>Marasmiellus</taxon>
    </lineage>
</organism>
<evidence type="ECO:0000256" key="4">
    <source>
        <dbReference type="ARBA" id="ARBA00023004"/>
    </source>
</evidence>
<dbReference type="Pfam" id="PF09243">
    <property type="entry name" value="Rsm22"/>
    <property type="match status" value="2"/>
</dbReference>
<dbReference type="PIRSF" id="PIRSF007797">
    <property type="entry name" value="RSM22"/>
    <property type="match status" value="1"/>
</dbReference>
<evidence type="ECO:0000256" key="1">
    <source>
        <dbReference type="ARBA" id="ARBA00004173"/>
    </source>
</evidence>
<evidence type="ECO:0000256" key="5">
    <source>
        <dbReference type="ARBA" id="ARBA00023014"/>
    </source>
</evidence>
<feature type="compositionally biased region" description="Basic and acidic residues" evidence="8">
    <location>
        <begin position="625"/>
        <end position="641"/>
    </location>
</feature>
<dbReference type="PANTHER" id="PTHR13184:SF5">
    <property type="entry name" value="METHYLTRANSFERASE-LIKE PROTEIN 17, MITOCHONDRIAL"/>
    <property type="match status" value="1"/>
</dbReference>
<comment type="caution">
    <text evidence="9">The sequence shown here is derived from an EMBL/GenBank/DDBJ whole genome shotgun (WGS) entry which is preliminary data.</text>
</comment>
<feature type="compositionally biased region" description="Basic and acidic residues" evidence="8">
    <location>
        <begin position="553"/>
        <end position="568"/>
    </location>
</feature>
<dbReference type="InterPro" id="IPR052571">
    <property type="entry name" value="Mt_RNA_Methyltransferase"/>
</dbReference>
<evidence type="ECO:0000313" key="9">
    <source>
        <dbReference type="EMBL" id="KAK7465327.1"/>
    </source>
</evidence>
<comment type="subcellular location">
    <subcellularLocation>
        <location evidence="1">Mitochondrion</location>
    </subcellularLocation>
</comment>
<reference evidence="9 10" key="1">
    <citation type="submission" date="2024-01" db="EMBL/GenBank/DDBJ databases">
        <title>A draft genome for the cacao thread blight pathogen Marasmiellus scandens.</title>
        <authorList>
            <person name="Baruah I.K."/>
            <person name="Leung J."/>
            <person name="Bukari Y."/>
            <person name="Amoako-Attah I."/>
            <person name="Meinhardt L.W."/>
            <person name="Bailey B.A."/>
            <person name="Cohen S.P."/>
        </authorList>
    </citation>
    <scope>NUCLEOTIDE SEQUENCE [LARGE SCALE GENOMIC DNA]</scope>
    <source>
        <strain evidence="9 10">GH-19</strain>
    </source>
</reference>
<dbReference type="PANTHER" id="PTHR13184">
    <property type="entry name" value="37S RIBOSOMAL PROTEIN S22"/>
    <property type="match status" value="1"/>
</dbReference>
<proteinExistence type="predicted"/>